<dbReference type="Proteomes" id="UP001057402">
    <property type="component" value="Chromosome 4"/>
</dbReference>
<protein>
    <submittedName>
        <fullName evidence="1">Uncharacterized protein</fullName>
    </submittedName>
</protein>
<reference evidence="2" key="1">
    <citation type="journal article" date="2023" name="Front. Plant Sci.">
        <title>Chromosomal-level genome assembly of Melastoma candidum provides insights into trichome evolution.</title>
        <authorList>
            <person name="Zhong Y."/>
            <person name="Wu W."/>
            <person name="Sun C."/>
            <person name="Zou P."/>
            <person name="Liu Y."/>
            <person name="Dai S."/>
            <person name="Zhou R."/>
        </authorList>
    </citation>
    <scope>NUCLEOTIDE SEQUENCE [LARGE SCALE GENOMIC DNA]</scope>
</reference>
<evidence type="ECO:0000313" key="1">
    <source>
        <dbReference type="EMBL" id="KAI4372631.1"/>
    </source>
</evidence>
<name>A0ACB9R0M6_9MYRT</name>
<keyword evidence="2" id="KW-1185">Reference proteome</keyword>
<dbReference type="EMBL" id="CM042883">
    <property type="protein sequence ID" value="KAI4372631.1"/>
    <property type="molecule type" value="Genomic_DNA"/>
</dbReference>
<evidence type="ECO:0000313" key="2">
    <source>
        <dbReference type="Proteomes" id="UP001057402"/>
    </source>
</evidence>
<gene>
    <name evidence="1" type="ORF">MLD38_010836</name>
</gene>
<accession>A0ACB9R0M6</accession>
<organism evidence="1 2">
    <name type="scientific">Melastoma candidum</name>
    <dbReference type="NCBI Taxonomy" id="119954"/>
    <lineage>
        <taxon>Eukaryota</taxon>
        <taxon>Viridiplantae</taxon>
        <taxon>Streptophyta</taxon>
        <taxon>Embryophyta</taxon>
        <taxon>Tracheophyta</taxon>
        <taxon>Spermatophyta</taxon>
        <taxon>Magnoliopsida</taxon>
        <taxon>eudicotyledons</taxon>
        <taxon>Gunneridae</taxon>
        <taxon>Pentapetalae</taxon>
        <taxon>rosids</taxon>
        <taxon>malvids</taxon>
        <taxon>Myrtales</taxon>
        <taxon>Melastomataceae</taxon>
        <taxon>Melastomatoideae</taxon>
        <taxon>Melastomateae</taxon>
        <taxon>Melastoma</taxon>
    </lineage>
</organism>
<proteinExistence type="predicted"/>
<comment type="caution">
    <text evidence="1">The sequence shown here is derived from an EMBL/GenBank/DDBJ whole genome shotgun (WGS) entry which is preliminary data.</text>
</comment>
<sequence>MAGCDVSSIHKDENMQILDDRVASAADTTLVCMDSQDKRDFSSKKGAKSVGRAPADDDLVLSASDARSVCSEAPGRTLAAPKRLGVILPRKSMGSPKGLNQKPSPLSPRSRTLKTTPNKKSDASMVSPLKGSRETQ</sequence>